<evidence type="ECO:0000313" key="2">
    <source>
        <dbReference type="EMBL" id="KAG8179727.1"/>
    </source>
</evidence>
<dbReference type="InterPro" id="IPR049012">
    <property type="entry name" value="Mutator_transp_dom"/>
</dbReference>
<dbReference type="EMBL" id="JAFNEN010000606">
    <property type="protein sequence ID" value="KAG8179727.1"/>
    <property type="molecule type" value="Genomic_DNA"/>
</dbReference>
<protein>
    <recommendedName>
        <fullName evidence="1">Mutator-like transposase domain-containing protein</fullName>
    </recommendedName>
</protein>
<name>A0AAV6U5B6_9ARAC</name>
<keyword evidence="3" id="KW-1185">Reference proteome</keyword>
<evidence type="ECO:0000259" key="1">
    <source>
        <dbReference type="Pfam" id="PF20700"/>
    </source>
</evidence>
<feature type="domain" description="Mutator-like transposase" evidence="1">
    <location>
        <begin position="4"/>
        <end position="62"/>
    </location>
</feature>
<proteinExistence type="predicted"/>
<dbReference type="AlphaFoldDB" id="A0AAV6U5B6"/>
<dbReference type="Pfam" id="PF20700">
    <property type="entry name" value="Mutator"/>
    <property type="match status" value="1"/>
</dbReference>
<dbReference type="Proteomes" id="UP000827092">
    <property type="component" value="Unassembled WGS sequence"/>
</dbReference>
<gene>
    <name evidence="2" type="ORF">JTE90_006632</name>
</gene>
<comment type="caution">
    <text evidence="2">The sequence shown here is derived from an EMBL/GenBank/DDBJ whole genome shotgun (WGS) entry which is preliminary data.</text>
</comment>
<sequence length="67" mass="7467">MVYDAWEIAALKSMKETATEEKQLAIERGDVTEGMPFFSVVADGSWAQRSYKTNDSSLSGMVRSFVL</sequence>
<organism evidence="2 3">
    <name type="scientific">Oedothorax gibbosus</name>
    <dbReference type="NCBI Taxonomy" id="931172"/>
    <lineage>
        <taxon>Eukaryota</taxon>
        <taxon>Metazoa</taxon>
        <taxon>Ecdysozoa</taxon>
        <taxon>Arthropoda</taxon>
        <taxon>Chelicerata</taxon>
        <taxon>Arachnida</taxon>
        <taxon>Araneae</taxon>
        <taxon>Araneomorphae</taxon>
        <taxon>Entelegynae</taxon>
        <taxon>Araneoidea</taxon>
        <taxon>Linyphiidae</taxon>
        <taxon>Erigoninae</taxon>
        <taxon>Oedothorax</taxon>
    </lineage>
</organism>
<reference evidence="2 3" key="1">
    <citation type="journal article" date="2022" name="Nat. Ecol. Evol.">
        <title>A masculinizing supergene underlies an exaggerated male reproductive morph in a spider.</title>
        <authorList>
            <person name="Hendrickx F."/>
            <person name="De Corte Z."/>
            <person name="Sonet G."/>
            <person name="Van Belleghem S.M."/>
            <person name="Kostlbacher S."/>
            <person name="Vangestel C."/>
        </authorList>
    </citation>
    <scope>NUCLEOTIDE SEQUENCE [LARGE SCALE GENOMIC DNA]</scope>
    <source>
        <strain evidence="2">W744_W776</strain>
    </source>
</reference>
<accession>A0AAV6U5B6</accession>
<evidence type="ECO:0000313" key="3">
    <source>
        <dbReference type="Proteomes" id="UP000827092"/>
    </source>
</evidence>